<evidence type="ECO:0000256" key="2">
    <source>
        <dbReference type="ARBA" id="ARBA00022630"/>
    </source>
</evidence>
<accession>A0ABW3YZ17</accession>
<keyword evidence="3" id="KW-0288">FMN</keyword>
<dbReference type="InterPro" id="IPR002563">
    <property type="entry name" value="Flavin_Rdtase-like_dom"/>
</dbReference>
<dbReference type="PANTHER" id="PTHR33798:SF5">
    <property type="entry name" value="FLAVIN REDUCTASE LIKE DOMAIN-CONTAINING PROTEIN"/>
    <property type="match status" value="1"/>
</dbReference>
<dbReference type="InterPro" id="IPR012349">
    <property type="entry name" value="Split_barrel_FMN-bd"/>
</dbReference>
<dbReference type="EMBL" id="JBHTNF010000009">
    <property type="protein sequence ID" value="MFD1329152.1"/>
    <property type="molecule type" value="Genomic_DNA"/>
</dbReference>
<reference evidence="7" key="1">
    <citation type="journal article" date="2019" name="Int. J. Syst. Evol. Microbiol.">
        <title>The Global Catalogue of Microorganisms (GCM) 10K type strain sequencing project: providing services to taxonomists for standard genome sequencing and annotation.</title>
        <authorList>
            <consortium name="The Broad Institute Genomics Platform"/>
            <consortium name="The Broad Institute Genome Sequencing Center for Infectious Disease"/>
            <person name="Wu L."/>
            <person name="Ma J."/>
        </authorList>
    </citation>
    <scope>NUCLEOTIDE SEQUENCE [LARGE SCALE GENOMIC DNA]</scope>
    <source>
        <strain evidence="7">CCUG 55609</strain>
    </source>
</reference>
<evidence type="ECO:0000259" key="5">
    <source>
        <dbReference type="SMART" id="SM00903"/>
    </source>
</evidence>
<dbReference type="EC" id="1.5.1.-" evidence="6"/>
<comment type="caution">
    <text evidence="6">The sequence shown here is derived from an EMBL/GenBank/DDBJ whole genome shotgun (WGS) entry which is preliminary data.</text>
</comment>
<dbReference type="GO" id="GO:0016491">
    <property type="term" value="F:oxidoreductase activity"/>
    <property type="evidence" value="ECO:0007669"/>
    <property type="project" value="UniProtKB-KW"/>
</dbReference>
<keyword evidence="2" id="KW-0285">Flavoprotein</keyword>
<dbReference type="SMART" id="SM00903">
    <property type="entry name" value="Flavin_Reduct"/>
    <property type="match status" value="1"/>
</dbReference>
<feature type="domain" description="Flavin reductase like" evidence="5">
    <location>
        <begin position="20"/>
        <end position="171"/>
    </location>
</feature>
<keyword evidence="6" id="KW-0560">Oxidoreductase</keyword>
<dbReference type="SUPFAM" id="SSF50475">
    <property type="entry name" value="FMN-binding split barrel"/>
    <property type="match status" value="1"/>
</dbReference>
<evidence type="ECO:0000256" key="1">
    <source>
        <dbReference type="ARBA" id="ARBA00001917"/>
    </source>
</evidence>
<dbReference type="Pfam" id="PF01613">
    <property type="entry name" value="Flavin_Reduct"/>
    <property type="match status" value="1"/>
</dbReference>
<organism evidence="6 7">
    <name type="scientific">Mycoplana ramosa</name>
    <name type="common">Mycoplana bullata</name>
    <dbReference type="NCBI Taxonomy" id="40837"/>
    <lineage>
        <taxon>Bacteria</taxon>
        <taxon>Pseudomonadati</taxon>
        <taxon>Pseudomonadota</taxon>
        <taxon>Alphaproteobacteria</taxon>
        <taxon>Hyphomicrobiales</taxon>
        <taxon>Rhizobiaceae</taxon>
        <taxon>Mycoplana</taxon>
    </lineage>
</organism>
<evidence type="ECO:0000256" key="3">
    <source>
        <dbReference type="ARBA" id="ARBA00022643"/>
    </source>
</evidence>
<sequence>MNIDFTTLPGRDRYRLLTNFIGPRPIALVGTRSPAGHNNAAPMSFFNVFAHEPPLVVLGIQNRGNGDEKDTVANIRRTGEFVVNMVDMALAEAMIVCSVNFASEVDELEFAGLTPVPSEQIDVARIAESPCSFECKVERILDYPKRVLVIGEVVHMHIHDQCLDADGRYVNPQTYQPIARLHNDNYITSDRQFELKKPDELLTYEVAQVTPRPERATP</sequence>
<dbReference type="RefSeq" id="WP_374836323.1">
    <property type="nucleotide sequence ID" value="NZ_JBHEEW010000002.1"/>
</dbReference>
<comment type="similarity">
    <text evidence="4">Belongs to the flavoredoxin family.</text>
</comment>
<evidence type="ECO:0000313" key="6">
    <source>
        <dbReference type="EMBL" id="MFD1329152.1"/>
    </source>
</evidence>
<dbReference type="Proteomes" id="UP001597173">
    <property type="component" value="Unassembled WGS sequence"/>
</dbReference>
<dbReference type="Gene3D" id="2.30.110.10">
    <property type="entry name" value="Electron Transport, Fmn-binding Protein, Chain A"/>
    <property type="match status" value="1"/>
</dbReference>
<evidence type="ECO:0000256" key="4">
    <source>
        <dbReference type="ARBA" id="ARBA00038054"/>
    </source>
</evidence>
<name>A0ABW3YZ17_MYCRA</name>
<dbReference type="PANTHER" id="PTHR33798">
    <property type="entry name" value="FLAVOPROTEIN OXYGENASE"/>
    <property type="match status" value="1"/>
</dbReference>
<keyword evidence="7" id="KW-1185">Reference proteome</keyword>
<proteinExistence type="inferred from homology"/>
<evidence type="ECO:0000313" key="7">
    <source>
        <dbReference type="Proteomes" id="UP001597173"/>
    </source>
</evidence>
<comment type="cofactor">
    <cofactor evidence="1">
        <name>FMN</name>
        <dbReference type="ChEBI" id="CHEBI:58210"/>
    </cofactor>
</comment>
<protein>
    <submittedName>
        <fullName evidence="6">Flavin reductase family protein</fullName>
        <ecNumber evidence="6">1.5.1.-</ecNumber>
    </submittedName>
</protein>
<gene>
    <name evidence="6" type="ORF">ACFQ33_14785</name>
</gene>